<dbReference type="Pfam" id="PF00561">
    <property type="entry name" value="Abhydrolase_1"/>
    <property type="match status" value="1"/>
</dbReference>
<dbReference type="GO" id="GO:0016787">
    <property type="term" value="F:hydrolase activity"/>
    <property type="evidence" value="ECO:0007669"/>
    <property type="project" value="UniProtKB-KW"/>
</dbReference>
<organism evidence="2 3">
    <name type="scientific">Chitinophaga oryziterrae</name>
    <dbReference type="NCBI Taxonomy" id="1031224"/>
    <lineage>
        <taxon>Bacteria</taxon>
        <taxon>Pseudomonadati</taxon>
        <taxon>Bacteroidota</taxon>
        <taxon>Chitinophagia</taxon>
        <taxon>Chitinophagales</taxon>
        <taxon>Chitinophagaceae</taxon>
        <taxon>Chitinophaga</taxon>
    </lineage>
</organism>
<dbReference type="InterPro" id="IPR050266">
    <property type="entry name" value="AB_hydrolase_sf"/>
</dbReference>
<dbReference type="AlphaFoldDB" id="A0A6N8J843"/>
<evidence type="ECO:0000313" key="2">
    <source>
        <dbReference type="EMBL" id="MVT40456.1"/>
    </source>
</evidence>
<evidence type="ECO:0000259" key="1">
    <source>
        <dbReference type="Pfam" id="PF00561"/>
    </source>
</evidence>
<keyword evidence="3" id="KW-1185">Reference proteome</keyword>
<name>A0A6N8J843_9BACT</name>
<dbReference type="PRINTS" id="PR00111">
    <property type="entry name" value="ABHYDROLASE"/>
</dbReference>
<evidence type="ECO:0000313" key="3">
    <source>
        <dbReference type="Proteomes" id="UP000468388"/>
    </source>
</evidence>
<dbReference type="Proteomes" id="UP000468388">
    <property type="component" value="Unassembled WGS sequence"/>
</dbReference>
<reference evidence="2 3" key="1">
    <citation type="submission" date="2019-12" db="EMBL/GenBank/DDBJ databases">
        <title>The draft genomic sequence of strain Chitinophaga oryziterrae JCM 16595.</title>
        <authorList>
            <person name="Zhang X."/>
        </authorList>
    </citation>
    <scope>NUCLEOTIDE SEQUENCE [LARGE SCALE GENOMIC DNA]</scope>
    <source>
        <strain evidence="2 3">JCM 16595</strain>
    </source>
</reference>
<dbReference type="InterPro" id="IPR029058">
    <property type="entry name" value="AB_hydrolase_fold"/>
</dbReference>
<feature type="domain" description="AB hydrolase-1" evidence="1">
    <location>
        <begin position="23"/>
        <end position="171"/>
    </location>
</feature>
<dbReference type="RefSeq" id="WP_157299139.1">
    <property type="nucleotide sequence ID" value="NZ_BAAAZB010000010.1"/>
</dbReference>
<proteinExistence type="predicted"/>
<comment type="caution">
    <text evidence="2">The sequence shown here is derived from an EMBL/GenBank/DDBJ whole genome shotgun (WGS) entry which is preliminary data.</text>
</comment>
<dbReference type="EMBL" id="WRXO01000002">
    <property type="protein sequence ID" value="MVT40456.1"/>
    <property type="molecule type" value="Genomic_DNA"/>
</dbReference>
<dbReference type="PANTHER" id="PTHR43798">
    <property type="entry name" value="MONOACYLGLYCEROL LIPASE"/>
    <property type="match status" value="1"/>
</dbReference>
<keyword evidence="2" id="KW-0378">Hydrolase</keyword>
<gene>
    <name evidence="2" type="ORF">GO495_07670</name>
</gene>
<accession>A0A6N8J843</accession>
<dbReference type="OrthoDB" id="9780932at2"/>
<dbReference type="SUPFAM" id="SSF53474">
    <property type="entry name" value="alpha/beta-Hydrolases"/>
    <property type="match status" value="1"/>
</dbReference>
<dbReference type="InterPro" id="IPR000073">
    <property type="entry name" value="AB_hydrolase_1"/>
</dbReference>
<sequence length="271" mass="31126">MPVIKVNNATVHIQELNKGAKETVLLIHGMFSNLSVYYFNIAPILAQNFHVVMYDMKSHGMSAKSKDGYDLNTMTDDLLALMEALELKSVYLAGYSYGGLVALKMAMRYPGRVKKLAVIEAPDPSDNETLGIIDIYSKEFLVDYINNFTDTTKMRMGKRQLDKNHRMYEYLFNETSIKSDMHNERAFFKDATISNISHDTLLLYGKDSNCIDSGKKLYDTIIRSKLVFVKGDHNVPIQQPEEIANRLKDFFEGWHIKFKQINSRLWQGLRS</sequence>
<dbReference type="Gene3D" id="3.40.50.1820">
    <property type="entry name" value="alpha/beta hydrolase"/>
    <property type="match status" value="1"/>
</dbReference>
<protein>
    <submittedName>
        <fullName evidence="2">Alpha/beta fold hydrolase</fullName>
    </submittedName>
</protein>